<comment type="caution">
    <text evidence="1">The sequence shown here is derived from an EMBL/GenBank/DDBJ whole genome shotgun (WGS) entry which is preliminary data.</text>
</comment>
<dbReference type="Proteomes" id="UP001222325">
    <property type="component" value="Unassembled WGS sequence"/>
</dbReference>
<keyword evidence="2" id="KW-1185">Reference proteome</keyword>
<organism evidence="1 2">
    <name type="scientific">Mycena belliarum</name>
    <dbReference type="NCBI Taxonomy" id="1033014"/>
    <lineage>
        <taxon>Eukaryota</taxon>
        <taxon>Fungi</taxon>
        <taxon>Dikarya</taxon>
        <taxon>Basidiomycota</taxon>
        <taxon>Agaricomycotina</taxon>
        <taxon>Agaricomycetes</taxon>
        <taxon>Agaricomycetidae</taxon>
        <taxon>Agaricales</taxon>
        <taxon>Marasmiineae</taxon>
        <taxon>Mycenaceae</taxon>
        <taxon>Mycena</taxon>
    </lineage>
</organism>
<gene>
    <name evidence="1" type="ORF">B0H15DRAFT_956626</name>
</gene>
<dbReference type="EMBL" id="JARJCN010000099">
    <property type="protein sequence ID" value="KAJ7075297.1"/>
    <property type="molecule type" value="Genomic_DNA"/>
</dbReference>
<evidence type="ECO:0000313" key="1">
    <source>
        <dbReference type="EMBL" id="KAJ7075297.1"/>
    </source>
</evidence>
<protein>
    <submittedName>
        <fullName evidence="1">Uncharacterized protein</fullName>
    </submittedName>
</protein>
<accession>A0AAD6TP41</accession>
<sequence length="200" mass="21789">MYRAELPAAPRQCMGHVNMMADTVLVNASPEDLRAILRSMLASKTPGLVSAFLASTHARLRLDQRRTIGPYTLPFLSPDSDALTPQVLESLTRARLLYGSGLGFASLTPLTAIVRSTIGHRWEAEGEIAHALVVIDADIAQALQSCRDELLGSQSPEYSVGTTAMAELATALETSRLDVERWGGEFPFERAVYSVLDFKL</sequence>
<dbReference type="AlphaFoldDB" id="A0AAD6TP41"/>
<reference evidence="1" key="1">
    <citation type="submission" date="2023-03" db="EMBL/GenBank/DDBJ databases">
        <title>Massive genome expansion in bonnet fungi (Mycena s.s.) driven by repeated elements and novel gene families across ecological guilds.</title>
        <authorList>
            <consortium name="Lawrence Berkeley National Laboratory"/>
            <person name="Harder C.B."/>
            <person name="Miyauchi S."/>
            <person name="Viragh M."/>
            <person name="Kuo A."/>
            <person name="Thoen E."/>
            <person name="Andreopoulos B."/>
            <person name="Lu D."/>
            <person name="Skrede I."/>
            <person name="Drula E."/>
            <person name="Henrissat B."/>
            <person name="Morin E."/>
            <person name="Kohler A."/>
            <person name="Barry K."/>
            <person name="LaButti K."/>
            <person name="Morin E."/>
            <person name="Salamov A."/>
            <person name="Lipzen A."/>
            <person name="Mereny Z."/>
            <person name="Hegedus B."/>
            <person name="Baldrian P."/>
            <person name="Stursova M."/>
            <person name="Weitz H."/>
            <person name="Taylor A."/>
            <person name="Grigoriev I.V."/>
            <person name="Nagy L.G."/>
            <person name="Martin F."/>
            <person name="Kauserud H."/>
        </authorList>
    </citation>
    <scope>NUCLEOTIDE SEQUENCE</scope>
    <source>
        <strain evidence="1">CBHHK173m</strain>
    </source>
</reference>
<evidence type="ECO:0000313" key="2">
    <source>
        <dbReference type="Proteomes" id="UP001222325"/>
    </source>
</evidence>
<name>A0AAD6TP41_9AGAR</name>
<proteinExistence type="predicted"/>